<gene>
    <name evidence="1" type="ORF">SAMN05216352_106189</name>
</gene>
<sequence>MKEIIELLEVPEGVVIETPDINANGYRFKREIGVTVCN</sequence>
<dbReference type="AlphaFoldDB" id="A0A1G8JI21"/>
<dbReference type="EMBL" id="FNDU01000006">
    <property type="protein sequence ID" value="SDI30290.1"/>
    <property type="molecule type" value="Genomic_DNA"/>
</dbReference>
<evidence type="ECO:0000313" key="2">
    <source>
        <dbReference type="Proteomes" id="UP000199017"/>
    </source>
</evidence>
<dbReference type="Proteomes" id="UP000199017">
    <property type="component" value="Unassembled WGS sequence"/>
</dbReference>
<reference evidence="1 2" key="1">
    <citation type="submission" date="2016-10" db="EMBL/GenBank/DDBJ databases">
        <authorList>
            <person name="de Groot N.N."/>
        </authorList>
    </citation>
    <scope>NUCLEOTIDE SEQUENCE [LARGE SCALE GENOMIC DNA]</scope>
    <source>
        <strain evidence="2">P4B,CCM 7963,CECT 7998,DSM 25260,IBRC-M 10614,KCTC 13821</strain>
    </source>
</reference>
<proteinExistence type="predicted"/>
<name>A0A1G8JI21_9BACI</name>
<protein>
    <submittedName>
        <fullName evidence="1">Uncharacterized protein</fullName>
    </submittedName>
</protein>
<keyword evidence="2" id="KW-1185">Reference proteome</keyword>
<evidence type="ECO:0000313" key="1">
    <source>
        <dbReference type="EMBL" id="SDI30290.1"/>
    </source>
</evidence>
<accession>A0A1G8JI21</accession>
<organism evidence="1 2">
    <name type="scientific">Alteribacillus bidgolensis</name>
    <dbReference type="NCBI Taxonomy" id="930129"/>
    <lineage>
        <taxon>Bacteria</taxon>
        <taxon>Bacillati</taxon>
        <taxon>Bacillota</taxon>
        <taxon>Bacilli</taxon>
        <taxon>Bacillales</taxon>
        <taxon>Bacillaceae</taxon>
        <taxon>Alteribacillus</taxon>
    </lineage>
</organism>